<feature type="domain" description="Kazal-like" evidence="2">
    <location>
        <begin position="26"/>
        <end position="70"/>
    </location>
</feature>
<dbReference type="InterPro" id="IPR053265">
    <property type="entry name" value="Serpin"/>
</dbReference>
<dbReference type="PANTHER" id="PTHR21131">
    <property type="entry name" value="SERINE-TYPE ENDOPEPTIDASE INHIBITOR"/>
    <property type="match status" value="1"/>
</dbReference>
<dbReference type="InterPro" id="IPR002350">
    <property type="entry name" value="Kazal_dom"/>
</dbReference>
<name>Q8MZJ9_NEOCA</name>
<dbReference type="SUPFAM" id="SSF100895">
    <property type="entry name" value="Kazal-type serine protease inhibitors"/>
    <property type="match status" value="1"/>
</dbReference>
<feature type="signal peptide" evidence="1">
    <location>
        <begin position="1"/>
        <end position="24"/>
    </location>
</feature>
<dbReference type="EMBL" id="AY099026">
    <property type="protein sequence ID" value="AAM29188.1"/>
    <property type="molecule type" value="mRNA"/>
</dbReference>
<protein>
    <submittedName>
        <fullName evidence="3">Serine proteinase inhibitor PI-S</fullName>
    </submittedName>
</protein>
<evidence type="ECO:0000313" key="3">
    <source>
        <dbReference type="EMBL" id="AAM29188.1"/>
    </source>
</evidence>
<dbReference type="PROSITE" id="PS00282">
    <property type="entry name" value="KAZAL_1"/>
    <property type="match status" value="1"/>
</dbReference>
<dbReference type="Pfam" id="PF00050">
    <property type="entry name" value="Kazal_1"/>
    <property type="match status" value="1"/>
</dbReference>
<dbReference type="AlphaFoldDB" id="Q8MZJ9"/>
<feature type="chain" id="PRO_5004314170" evidence="1">
    <location>
        <begin position="25"/>
        <end position="79"/>
    </location>
</feature>
<accession>Q8MZJ9</accession>
<dbReference type="PANTHER" id="PTHR21131:SF0">
    <property type="entry name" value="GEO10195P1-RELATED"/>
    <property type="match status" value="1"/>
</dbReference>
<dbReference type="Gene3D" id="3.30.60.30">
    <property type="match status" value="1"/>
</dbReference>
<keyword evidence="1" id="KW-0732">Signal</keyword>
<evidence type="ECO:0000259" key="2">
    <source>
        <dbReference type="PROSITE" id="PS51465"/>
    </source>
</evidence>
<dbReference type="InterPro" id="IPR036058">
    <property type="entry name" value="Kazal_dom_sf"/>
</dbReference>
<dbReference type="SMART" id="SM00280">
    <property type="entry name" value="KAZAL"/>
    <property type="match status" value="1"/>
</dbReference>
<dbReference type="MEROPS" id="I01.033"/>
<sequence length="79" mass="8544">MMGIPTGVRLFLLFAVLVAWPAAAKENEDQGCICSMEYDPVCGTDGKTYSNRCQAECAGVDVLVEGGCTEKKDKSKQKH</sequence>
<dbReference type="PROSITE" id="PS51465">
    <property type="entry name" value="KAZAL_2"/>
    <property type="match status" value="1"/>
</dbReference>
<organism evidence="3">
    <name type="scientific">Neospora caninum</name>
    <name type="common">Coccidian parasite</name>
    <dbReference type="NCBI Taxonomy" id="29176"/>
    <lineage>
        <taxon>Eukaryota</taxon>
        <taxon>Sar</taxon>
        <taxon>Alveolata</taxon>
        <taxon>Apicomplexa</taxon>
        <taxon>Conoidasida</taxon>
        <taxon>Coccidia</taxon>
        <taxon>Eucoccidiorida</taxon>
        <taxon>Eimeriorina</taxon>
        <taxon>Sarcocystidae</taxon>
        <taxon>Neospora</taxon>
    </lineage>
</organism>
<evidence type="ECO:0000256" key="1">
    <source>
        <dbReference type="SAM" id="SignalP"/>
    </source>
</evidence>
<reference evidence="3" key="1">
    <citation type="submission" date="2002-04" db="EMBL/GenBank/DDBJ databases">
        <title>Characterization of a Neospora caninum serine proteinase inhibitor.</title>
        <authorList>
            <person name="Angel S.O."/>
            <person name="Bruno S."/>
        </authorList>
    </citation>
    <scope>NUCLEOTIDE SEQUENCE</scope>
</reference>
<proteinExistence type="evidence at transcript level"/>
<dbReference type="CDD" id="cd00104">
    <property type="entry name" value="KAZAL_FS"/>
    <property type="match status" value="1"/>
</dbReference>